<dbReference type="Gene3D" id="3.30.1490.20">
    <property type="entry name" value="ATP-grasp fold, A domain"/>
    <property type="match status" value="1"/>
</dbReference>
<gene>
    <name evidence="3" type="ORF">O0V09_07145</name>
</gene>
<proteinExistence type="predicted"/>
<dbReference type="InterPro" id="IPR013815">
    <property type="entry name" value="ATP_grasp_subdomain_1"/>
</dbReference>
<dbReference type="PANTHER" id="PTHR42793:SF4">
    <property type="entry name" value="BLL6376 PROTEIN"/>
    <property type="match status" value="1"/>
</dbReference>
<dbReference type="AlphaFoldDB" id="A0A9J6RKP2"/>
<keyword evidence="4" id="KW-1185">Reference proteome</keyword>
<dbReference type="Gene3D" id="3.30.470.20">
    <property type="entry name" value="ATP-grasp fold, B domain"/>
    <property type="match status" value="1"/>
</dbReference>
<dbReference type="PROSITE" id="PS50975">
    <property type="entry name" value="ATP_GRASP"/>
    <property type="match status" value="1"/>
</dbReference>
<keyword evidence="1" id="KW-0547">Nucleotide-binding</keyword>
<dbReference type="SUPFAM" id="SSF52210">
    <property type="entry name" value="Succinyl-CoA synthetase domains"/>
    <property type="match status" value="2"/>
</dbReference>
<dbReference type="Pfam" id="PF13380">
    <property type="entry name" value="CoA_binding_2"/>
    <property type="match status" value="1"/>
</dbReference>
<protein>
    <submittedName>
        <fullName evidence="3">Acetate--CoA ligase family protein</fullName>
    </submittedName>
</protein>
<dbReference type="EMBL" id="JAPTGG010000004">
    <property type="protein sequence ID" value="MCZ0864970.1"/>
    <property type="molecule type" value="Genomic_DNA"/>
</dbReference>
<dbReference type="SUPFAM" id="SSF51735">
    <property type="entry name" value="NAD(P)-binding Rossmann-fold domains"/>
    <property type="match status" value="1"/>
</dbReference>
<dbReference type="PANTHER" id="PTHR42793">
    <property type="entry name" value="COA BINDING DOMAIN CONTAINING PROTEIN"/>
    <property type="match status" value="1"/>
</dbReference>
<dbReference type="SMART" id="SM00881">
    <property type="entry name" value="CoA_binding"/>
    <property type="match status" value="1"/>
</dbReference>
<dbReference type="SUPFAM" id="SSF56059">
    <property type="entry name" value="Glutathione synthetase ATP-binding domain-like"/>
    <property type="match status" value="1"/>
</dbReference>
<feature type="domain" description="ATP-grasp" evidence="2">
    <location>
        <begin position="493"/>
        <end position="528"/>
    </location>
</feature>
<dbReference type="Pfam" id="PF13549">
    <property type="entry name" value="ATP-grasp_5"/>
    <property type="match status" value="1"/>
</dbReference>
<name>A0A9J6RKP2_9GAMM</name>
<dbReference type="InterPro" id="IPR016102">
    <property type="entry name" value="Succinyl-CoA_synth-like"/>
</dbReference>
<evidence type="ECO:0000313" key="4">
    <source>
        <dbReference type="Proteomes" id="UP001069090"/>
    </source>
</evidence>
<dbReference type="Gene3D" id="3.40.50.261">
    <property type="entry name" value="Succinyl-CoA synthetase domains"/>
    <property type="match status" value="2"/>
</dbReference>
<dbReference type="InterPro" id="IPR011761">
    <property type="entry name" value="ATP-grasp"/>
</dbReference>
<evidence type="ECO:0000259" key="2">
    <source>
        <dbReference type="PROSITE" id="PS50975"/>
    </source>
</evidence>
<dbReference type="Proteomes" id="UP001069090">
    <property type="component" value="Unassembled WGS sequence"/>
</dbReference>
<keyword evidence="1" id="KW-0067">ATP-binding</keyword>
<dbReference type="Gene3D" id="3.40.50.720">
    <property type="entry name" value="NAD(P)-binding Rossmann-like Domain"/>
    <property type="match status" value="1"/>
</dbReference>
<keyword evidence="3" id="KW-0436">Ligase</keyword>
<dbReference type="RefSeq" id="WP_258331120.1">
    <property type="nucleotide sequence ID" value="NZ_JAPTGG010000004.1"/>
</dbReference>
<dbReference type="GO" id="GO:0016874">
    <property type="term" value="F:ligase activity"/>
    <property type="evidence" value="ECO:0007669"/>
    <property type="project" value="UniProtKB-KW"/>
</dbReference>
<dbReference type="Pfam" id="PF13607">
    <property type="entry name" value="Succ_CoA_lig"/>
    <property type="match status" value="1"/>
</dbReference>
<reference evidence="3 4" key="1">
    <citation type="submission" date="2022-12" db="EMBL/GenBank/DDBJ databases">
        <title>Dasania phycosphaerae sp. nov., isolated from particulate material of the south coast of Korea.</title>
        <authorList>
            <person name="Jiang Y."/>
        </authorList>
    </citation>
    <scope>NUCLEOTIDE SEQUENCE [LARGE SCALE GENOMIC DNA]</scope>
    <source>
        <strain evidence="3 4">GY-19</strain>
    </source>
</reference>
<dbReference type="InterPro" id="IPR032875">
    <property type="entry name" value="Succ_CoA_lig_flav_dom"/>
</dbReference>
<dbReference type="GO" id="GO:0005524">
    <property type="term" value="F:ATP binding"/>
    <property type="evidence" value="ECO:0007669"/>
    <property type="project" value="UniProtKB-UniRule"/>
</dbReference>
<accession>A0A9J6RKP2</accession>
<dbReference type="InterPro" id="IPR003781">
    <property type="entry name" value="CoA-bd"/>
</dbReference>
<evidence type="ECO:0000256" key="1">
    <source>
        <dbReference type="PROSITE-ProRule" id="PRU00409"/>
    </source>
</evidence>
<organism evidence="3 4">
    <name type="scientific">Dasania phycosphaerae</name>
    <dbReference type="NCBI Taxonomy" id="2950436"/>
    <lineage>
        <taxon>Bacteria</taxon>
        <taxon>Pseudomonadati</taxon>
        <taxon>Pseudomonadota</taxon>
        <taxon>Gammaproteobacteria</taxon>
        <taxon>Cellvibrionales</taxon>
        <taxon>Spongiibacteraceae</taxon>
        <taxon>Dasania</taxon>
    </lineage>
</organism>
<dbReference type="GO" id="GO:0046872">
    <property type="term" value="F:metal ion binding"/>
    <property type="evidence" value="ECO:0007669"/>
    <property type="project" value="InterPro"/>
</dbReference>
<comment type="caution">
    <text evidence="3">The sequence shown here is derived from an EMBL/GenBank/DDBJ whole genome shotgun (WGS) entry which is preliminary data.</text>
</comment>
<sequence>MANKENMRRLLDPKTIAFVGGSAMADAVIRCKKGGYTGDIWLVNPVKDQINGVKCYPSVKDLPSAPDATFIGTKRDTTIPVVKELNEIGAGGAVCYASGFAEMDKDGEKEGELKQQELLAAAGDLAILGPNCYGLLDYLHGSALWPVAHGGKMVEQGMAIITQSGNFAYNISMIDRSLPIAYMVSVGNQAQVDVAGLIDAFLEQPRVTAIGLHLEGLKNVPNFAAAAMRALEKGVPIVALKTGTSEIGAEMALSHTSSLAGSDDLYNALFERVGITRVTGPVPFVETLKIFACGAVPKGNRLVALASSGGDAGLIADYSDNQGIALPKLSEDVVKNISELLPAYANVANPLDFTTAIWGDRDALTQCMDNLFGDDYDFCLLPLDFPGEASGENPQCELIADVFQECCKKHNVPGAIASVFPELMQEKTRQHMHSIGVPALQGLEDAVTAIGKVMAYSQRRQEILSRQDESTQALCPADALSGDAIAMDEWDSKQWLQQYGLPVPAAKLVSADQVEQAAAELGCPVVVKMVSKDLPHKTEAGAVKVNIKTPAEAAAVAQDMVARISLSHPQVDTSRILVEKMSAAPVTELIVGIKREQGFGLSLVIGAGGILVELMKESVSLLLPSSRDAVRDAIKQLKVYKLIEGFRGKEAGDLEATVDAVMAVANFAVDNADKVLELDVNPLMVLPQGQGAVAVDALISKAQ</sequence>
<evidence type="ECO:0000313" key="3">
    <source>
        <dbReference type="EMBL" id="MCZ0864970.1"/>
    </source>
</evidence>
<dbReference type="InterPro" id="IPR036291">
    <property type="entry name" value="NAD(P)-bd_dom_sf"/>
</dbReference>